<dbReference type="AlphaFoldDB" id="A0AAN7YYW3"/>
<evidence type="ECO:0000256" key="7">
    <source>
        <dbReference type="ARBA" id="ARBA00023136"/>
    </source>
</evidence>
<dbReference type="Pfam" id="PF16916">
    <property type="entry name" value="ZT_dimer"/>
    <property type="match status" value="1"/>
</dbReference>
<feature type="region of interest" description="Disordered" evidence="8">
    <location>
        <begin position="1"/>
        <end position="23"/>
    </location>
</feature>
<reference evidence="12 13" key="1">
    <citation type="submission" date="2023-11" db="EMBL/GenBank/DDBJ databases">
        <title>Dfirmibasis_genome.</title>
        <authorList>
            <person name="Edelbroek B."/>
            <person name="Kjellin J."/>
            <person name="Jerlstrom-Hultqvist J."/>
            <person name="Soderbom F."/>
        </authorList>
    </citation>
    <scope>NUCLEOTIDE SEQUENCE [LARGE SCALE GENOMIC DNA]</scope>
    <source>
        <strain evidence="12 13">TNS-C-14</strain>
    </source>
</reference>
<feature type="transmembrane region" description="Helical" evidence="9">
    <location>
        <begin position="412"/>
        <end position="429"/>
    </location>
</feature>
<dbReference type="InterPro" id="IPR058533">
    <property type="entry name" value="Cation_efflux_TM"/>
</dbReference>
<feature type="transmembrane region" description="Helical" evidence="9">
    <location>
        <begin position="377"/>
        <end position="400"/>
    </location>
</feature>
<evidence type="ECO:0000256" key="4">
    <source>
        <dbReference type="ARBA" id="ARBA00022692"/>
    </source>
</evidence>
<dbReference type="NCBIfam" id="TIGR01297">
    <property type="entry name" value="CDF"/>
    <property type="match status" value="2"/>
</dbReference>
<sequence length="568" mass="62550">MKNNYKINYDYYDDDDDNDDDDYDFENENLISKDAGKKQKDLEKEPLSKSIAFITIGTLTMLYVIVELGAALYVGSLTLLSDGFHNLSDVVSLVIAWWAQKAAKRDSDNFMSYGWARAEILGGLTNGCFLLSMSLYVALEAIPRFIKPEPMESGLIFMIVAGSGLAINILGTIVFACTGMSHAHSHGGGGGHSHGGGAHSHGEKKKEKHGHSHDGAEKKKEKHGHSHDGAEKKKEKHGHGHSHGTTAVGINSDEKEEHNHDDHDHHDHSEENHGHSHGGAENKKEKHGHGHSHSGGAEGINIGDDNDHDDHDHHDHSEESHGHSHGGEKKKEKHGHSHDGAEKKKEKHGHSHDGEKKKKKKKSSGTCLGMDLNMFGVFIHFLGDAISSLFVLITGAVIHFTQGKWTEYIDPAVSLIIVIMIAATSAPLVKRCSMILLQKVPDEIDLDTIRHKMLKVEGVLSQHDLHVWQLVDGMTIASVHVGIAKGKDFQVIASKLKKIFHKEGIHSTSIQPEFLQPNSFTGGASSDSNYCVQNCVDDCEEEWCCKKSADRIKMRNLPYSNIVDINDI</sequence>
<feature type="domain" description="Cation efflux protein transmembrane" evidence="10">
    <location>
        <begin position="359"/>
        <end position="437"/>
    </location>
</feature>
<keyword evidence="7 9" id="KW-0472">Membrane</keyword>
<keyword evidence="3" id="KW-0813">Transport</keyword>
<keyword evidence="5" id="KW-0862">Zinc</keyword>
<evidence type="ECO:0000256" key="5">
    <source>
        <dbReference type="ARBA" id="ARBA00022833"/>
    </source>
</evidence>
<feature type="transmembrane region" description="Helical" evidence="9">
    <location>
        <begin position="154"/>
        <end position="177"/>
    </location>
</feature>
<dbReference type="Gene3D" id="1.20.1510.10">
    <property type="entry name" value="Cation efflux protein transmembrane domain"/>
    <property type="match status" value="2"/>
</dbReference>
<evidence type="ECO:0008006" key="14">
    <source>
        <dbReference type="Google" id="ProtNLM"/>
    </source>
</evidence>
<keyword evidence="6 9" id="KW-1133">Transmembrane helix</keyword>
<organism evidence="12 13">
    <name type="scientific">Dictyostelium firmibasis</name>
    <dbReference type="NCBI Taxonomy" id="79012"/>
    <lineage>
        <taxon>Eukaryota</taxon>
        <taxon>Amoebozoa</taxon>
        <taxon>Evosea</taxon>
        <taxon>Eumycetozoa</taxon>
        <taxon>Dictyostelia</taxon>
        <taxon>Dictyosteliales</taxon>
        <taxon>Dictyosteliaceae</taxon>
        <taxon>Dictyostelium</taxon>
    </lineage>
</organism>
<evidence type="ECO:0000313" key="12">
    <source>
        <dbReference type="EMBL" id="KAK5584611.1"/>
    </source>
</evidence>
<feature type="compositionally biased region" description="Acidic residues" evidence="8">
    <location>
        <begin position="11"/>
        <end position="23"/>
    </location>
</feature>
<protein>
    <recommendedName>
        <fullName evidence="14">Zinc transporter</fullName>
    </recommendedName>
</protein>
<feature type="region of interest" description="Disordered" evidence="8">
    <location>
        <begin position="183"/>
        <end position="364"/>
    </location>
</feature>
<dbReference type="InterPro" id="IPR027469">
    <property type="entry name" value="Cation_efflux_TMD_sf"/>
</dbReference>
<comment type="caution">
    <text evidence="12">The sequence shown here is derived from an EMBL/GenBank/DDBJ whole genome shotgun (WGS) entry which is preliminary data.</text>
</comment>
<feature type="transmembrane region" description="Helical" evidence="9">
    <location>
        <begin position="47"/>
        <end position="66"/>
    </location>
</feature>
<keyword evidence="4 9" id="KW-0812">Transmembrane</keyword>
<evidence type="ECO:0000256" key="8">
    <source>
        <dbReference type="SAM" id="MobiDB-lite"/>
    </source>
</evidence>
<dbReference type="PANTHER" id="PTHR45820">
    <property type="entry name" value="FI23527P1"/>
    <property type="match status" value="1"/>
</dbReference>
<feature type="compositionally biased region" description="Gly residues" evidence="8">
    <location>
        <begin position="186"/>
        <end position="199"/>
    </location>
</feature>
<evidence type="ECO:0000256" key="9">
    <source>
        <dbReference type="SAM" id="Phobius"/>
    </source>
</evidence>
<dbReference type="Pfam" id="PF01545">
    <property type="entry name" value="Cation_efflux"/>
    <property type="match status" value="2"/>
</dbReference>
<feature type="compositionally biased region" description="Basic and acidic residues" evidence="8">
    <location>
        <begin position="252"/>
        <end position="284"/>
    </location>
</feature>
<dbReference type="GO" id="GO:0006882">
    <property type="term" value="P:intracellular zinc ion homeostasis"/>
    <property type="evidence" value="ECO:0007669"/>
    <property type="project" value="TreeGrafter"/>
</dbReference>
<name>A0AAN7YYW3_9MYCE</name>
<evidence type="ECO:0000259" key="10">
    <source>
        <dbReference type="Pfam" id="PF01545"/>
    </source>
</evidence>
<evidence type="ECO:0000256" key="1">
    <source>
        <dbReference type="ARBA" id="ARBA00004141"/>
    </source>
</evidence>
<dbReference type="InterPro" id="IPR027470">
    <property type="entry name" value="Cation_efflux_CTD"/>
</dbReference>
<comment type="subcellular location">
    <subcellularLocation>
        <location evidence="1">Membrane</location>
        <topology evidence="1">Multi-pass membrane protein</topology>
    </subcellularLocation>
</comment>
<keyword evidence="13" id="KW-1185">Reference proteome</keyword>
<dbReference type="EMBL" id="JAVFKY010000001">
    <property type="protein sequence ID" value="KAK5584611.1"/>
    <property type="molecule type" value="Genomic_DNA"/>
</dbReference>
<dbReference type="SUPFAM" id="SSF160240">
    <property type="entry name" value="Cation efflux protein cytoplasmic domain-like"/>
    <property type="match status" value="1"/>
</dbReference>
<evidence type="ECO:0000256" key="6">
    <source>
        <dbReference type="ARBA" id="ARBA00022989"/>
    </source>
</evidence>
<feature type="domain" description="Cation efflux protein transmembrane" evidence="10">
    <location>
        <begin position="59"/>
        <end position="182"/>
    </location>
</feature>
<dbReference type="PANTHER" id="PTHR45820:SF4">
    <property type="entry name" value="ZINC TRANSPORTER 63C, ISOFORM F"/>
    <property type="match status" value="1"/>
</dbReference>
<proteinExistence type="inferred from homology"/>
<evidence type="ECO:0000256" key="3">
    <source>
        <dbReference type="ARBA" id="ARBA00022448"/>
    </source>
</evidence>
<dbReference type="SUPFAM" id="SSF161111">
    <property type="entry name" value="Cation efflux protein transmembrane domain-like"/>
    <property type="match status" value="1"/>
</dbReference>
<evidence type="ECO:0000313" key="13">
    <source>
        <dbReference type="Proteomes" id="UP001344447"/>
    </source>
</evidence>
<evidence type="ECO:0000259" key="11">
    <source>
        <dbReference type="Pfam" id="PF16916"/>
    </source>
</evidence>
<evidence type="ECO:0000256" key="2">
    <source>
        <dbReference type="ARBA" id="ARBA00008873"/>
    </source>
</evidence>
<dbReference type="InterPro" id="IPR036837">
    <property type="entry name" value="Cation_efflux_CTD_sf"/>
</dbReference>
<dbReference type="GO" id="GO:0005385">
    <property type="term" value="F:zinc ion transmembrane transporter activity"/>
    <property type="evidence" value="ECO:0007669"/>
    <property type="project" value="TreeGrafter"/>
</dbReference>
<gene>
    <name evidence="12" type="ORF">RB653_006225</name>
</gene>
<feature type="domain" description="Cation efflux protein cytoplasmic" evidence="11">
    <location>
        <begin position="441"/>
        <end position="511"/>
    </location>
</feature>
<feature type="transmembrane region" description="Helical" evidence="9">
    <location>
        <begin position="120"/>
        <end position="142"/>
    </location>
</feature>
<comment type="similarity">
    <text evidence="2">Belongs to the cation diffusion facilitator (CDF) transporter (TC 2.A.4) family. SLC30A subfamily.</text>
</comment>
<dbReference type="InterPro" id="IPR002524">
    <property type="entry name" value="Cation_efflux"/>
</dbReference>
<dbReference type="Proteomes" id="UP001344447">
    <property type="component" value="Unassembled WGS sequence"/>
</dbReference>
<dbReference type="GO" id="GO:0016020">
    <property type="term" value="C:membrane"/>
    <property type="evidence" value="ECO:0007669"/>
    <property type="project" value="UniProtKB-SubCell"/>
</dbReference>
<feature type="transmembrane region" description="Helical" evidence="9">
    <location>
        <begin position="72"/>
        <end position="99"/>
    </location>
</feature>
<accession>A0AAN7YYW3</accession>
<feature type="compositionally biased region" description="Basic and acidic residues" evidence="8">
    <location>
        <begin position="308"/>
        <end position="330"/>
    </location>
</feature>